<dbReference type="PANTHER" id="PTHR35008">
    <property type="entry name" value="BLL4482 PROTEIN-RELATED"/>
    <property type="match status" value="1"/>
</dbReference>
<evidence type="ECO:0000256" key="3">
    <source>
        <dbReference type="ARBA" id="ARBA00023004"/>
    </source>
</evidence>
<dbReference type="Gene3D" id="1.10.760.10">
    <property type="entry name" value="Cytochrome c-like domain"/>
    <property type="match status" value="1"/>
</dbReference>
<evidence type="ECO:0000313" key="6">
    <source>
        <dbReference type="EMBL" id="GJM60278.1"/>
    </source>
</evidence>
<dbReference type="GO" id="GO:0009055">
    <property type="term" value="F:electron transfer activity"/>
    <property type="evidence" value="ECO:0007669"/>
    <property type="project" value="InterPro"/>
</dbReference>
<gene>
    <name evidence="6" type="ORF">PEDI_08300</name>
</gene>
<accession>A0AAN4VV55</accession>
<dbReference type="InterPro" id="IPR036909">
    <property type="entry name" value="Cyt_c-like_dom_sf"/>
</dbReference>
<dbReference type="PROSITE" id="PS51257">
    <property type="entry name" value="PROKAR_LIPOPROTEIN"/>
    <property type="match status" value="1"/>
</dbReference>
<dbReference type="Proteomes" id="UP001310022">
    <property type="component" value="Unassembled WGS sequence"/>
</dbReference>
<feature type="domain" description="Cytochrome c" evidence="5">
    <location>
        <begin position="27"/>
        <end position="115"/>
    </location>
</feature>
<dbReference type="InterPro" id="IPR009056">
    <property type="entry name" value="Cyt_c-like_dom"/>
</dbReference>
<sequence length="136" mass="15213">MKRYFFSTIAIFCALTACDEETTKTKQYMVRGQQLYQTYCANCHQQDGSGLGKLYPPLKDSQHLSDKEAVICTIKNGMEGEIVVNGQTYDQPMPGIPELKNLDIAEIATFVRITWGGASDRVSLEDVEHALKDCVK</sequence>
<keyword evidence="1 4" id="KW-0349">Heme</keyword>
<dbReference type="Pfam" id="PF00034">
    <property type="entry name" value="Cytochrom_C"/>
    <property type="match status" value="1"/>
</dbReference>
<protein>
    <recommendedName>
        <fullName evidence="5">Cytochrome c domain-containing protein</fullName>
    </recommendedName>
</protein>
<dbReference type="PROSITE" id="PS51007">
    <property type="entry name" value="CYTC"/>
    <property type="match status" value="1"/>
</dbReference>
<keyword evidence="3 4" id="KW-0408">Iron</keyword>
<comment type="caution">
    <text evidence="6">The sequence shown here is derived from an EMBL/GenBank/DDBJ whole genome shotgun (WGS) entry which is preliminary data.</text>
</comment>
<name>A0AAN4VV55_9BACT</name>
<dbReference type="SUPFAM" id="SSF46626">
    <property type="entry name" value="Cytochrome c"/>
    <property type="match status" value="1"/>
</dbReference>
<evidence type="ECO:0000256" key="2">
    <source>
        <dbReference type="ARBA" id="ARBA00022723"/>
    </source>
</evidence>
<evidence type="ECO:0000256" key="4">
    <source>
        <dbReference type="PROSITE-ProRule" id="PRU00433"/>
    </source>
</evidence>
<keyword evidence="2 4" id="KW-0479">Metal-binding</keyword>
<dbReference type="GO" id="GO:0020037">
    <property type="term" value="F:heme binding"/>
    <property type="evidence" value="ECO:0007669"/>
    <property type="project" value="InterPro"/>
</dbReference>
<evidence type="ECO:0000259" key="5">
    <source>
        <dbReference type="PROSITE" id="PS51007"/>
    </source>
</evidence>
<organism evidence="6 7">
    <name type="scientific">Persicobacter diffluens</name>
    <dbReference type="NCBI Taxonomy" id="981"/>
    <lineage>
        <taxon>Bacteria</taxon>
        <taxon>Pseudomonadati</taxon>
        <taxon>Bacteroidota</taxon>
        <taxon>Cytophagia</taxon>
        <taxon>Cytophagales</taxon>
        <taxon>Persicobacteraceae</taxon>
        <taxon>Persicobacter</taxon>
    </lineage>
</organism>
<dbReference type="AlphaFoldDB" id="A0AAN4VV55"/>
<dbReference type="PANTHER" id="PTHR35008:SF8">
    <property type="entry name" value="ALCOHOL DEHYDROGENASE CYTOCHROME C SUBUNIT"/>
    <property type="match status" value="1"/>
</dbReference>
<dbReference type="EMBL" id="BQKE01000001">
    <property type="protein sequence ID" value="GJM60278.1"/>
    <property type="molecule type" value="Genomic_DNA"/>
</dbReference>
<dbReference type="GO" id="GO:0046872">
    <property type="term" value="F:metal ion binding"/>
    <property type="evidence" value="ECO:0007669"/>
    <property type="project" value="UniProtKB-KW"/>
</dbReference>
<dbReference type="InterPro" id="IPR051459">
    <property type="entry name" value="Cytochrome_c-type_DH"/>
</dbReference>
<keyword evidence="7" id="KW-1185">Reference proteome</keyword>
<evidence type="ECO:0000313" key="7">
    <source>
        <dbReference type="Proteomes" id="UP001310022"/>
    </source>
</evidence>
<reference evidence="6 7" key="1">
    <citation type="submission" date="2021-12" db="EMBL/GenBank/DDBJ databases">
        <title>Genome sequencing of bacteria with rrn-lacking chromosome and rrn-plasmid.</title>
        <authorList>
            <person name="Anda M."/>
            <person name="Iwasaki W."/>
        </authorList>
    </citation>
    <scope>NUCLEOTIDE SEQUENCE [LARGE SCALE GENOMIC DNA]</scope>
    <source>
        <strain evidence="6 7">NBRC 15940</strain>
    </source>
</reference>
<proteinExistence type="predicted"/>
<evidence type="ECO:0000256" key="1">
    <source>
        <dbReference type="ARBA" id="ARBA00022617"/>
    </source>
</evidence>
<dbReference type="RefSeq" id="WP_338236083.1">
    <property type="nucleotide sequence ID" value="NZ_BQKE01000001.1"/>
</dbReference>